<keyword evidence="1" id="KW-0732">Signal</keyword>
<evidence type="ECO:0000313" key="3">
    <source>
        <dbReference type="WBParaSite" id="jg26631"/>
    </source>
</evidence>
<organism evidence="2 3">
    <name type="scientific">Ditylenchus dipsaci</name>
    <dbReference type="NCBI Taxonomy" id="166011"/>
    <lineage>
        <taxon>Eukaryota</taxon>
        <taxon>Metazoa</taxon>
        <taxon>Ecdysozoa</taxon>
        <taxon>Nematoda</taxon>
        <taxon>Chromadorea</taxon>
        <taxon>Rhabditida</taxon>
        <taxon>Tylenchina</taxon>
        <taxon>Tylenchomorpha</taxon>
        <taxon>Sphaerularioidea</taxon>
        <taxon>Anguinidae</taxon>
        <taxon>Anguininae</taxon>
        <taxon>Ditylenchus</taxon>
    </lineage>
</organism>
<dbReference type="Proteomes" id="UP000887574">
    <property type="component" value="Unplaced"/>
</dbReference>
<sequence length="75" mass="8078">MSIAKQLVILFLLLALFVGITIAGCPCPTTEEGGCQKYNLFLGIFPTDTYCDCAAGQVCMYRDAETDNLVECGTC</sequence>
<evidence type="ECO:0000256" key="1">
    <source>
        <dbReference type="SAM" id="SignalP"/>
    </source>
</evidence>
<keyword evidence="2" id="KW-1185">Reference proteome</keyword>
<accession>A0A915E683</accession>
<dbReference type="PROSITE" id="PS51257">
    <property type="entry name" value="PROKAR_LIPOPROTEIN"/>
    <property type="match status" value="1"/>
</dbReference>
<reference evidence="3" key="1">
    <citation type="submission" date="2022-11" db="UniProtKB">
        <authorList>
            <consortium name="WormBaseParasite"/>
        </authorList>
    </citation>
    <scope>IDENTIFICATION</scope>
</reference>
<protein>
    <submittedName>
        <fullName evidence="3">Uncharacterized protein</fullName>
    </submittedName>
</protein>
<evidence type="ECO:0000313" key="2">
    <source>
        <dbReference type="Proteomes" id="UP000887574"/>
    </source>
</evidence>
<dbReference type="AlphaFoldDB" id="A0A915E683"/>
<feature type="signal peptide" evidence="1">
    <location>
        <begin position="1"/>
        <end position="23"/>
    </location>
</feature>
<proteinExistence type="predicted"/>
<dbReference type="WBParaSite" id="jg26631">
    <property type="protein sequence ID" value="jg26631"/>
    <property type="gene ID" value="jg26631"/>
</dbReference>
<name>A0A915E683_9BILA</name>
<feature type="chain" id="PRO_5037862231" evidence="1">
    <location>
        <begin position="24"/>
        <end position="75"/>
    </location>
</feature>